<dbReference type="PANTHER" id="PTHR10796:SF92">
    <property type="entry name" value="PATCHED-RELATED, ISOFORM A"/>
    <property type="match status" value="1"/>
</dbReference>
<name>A0A0G4G6B9_9ALVE</name>
<dbReference type="Gene3D" id="1.20.1640.10">
    <property type="entry name" value="Multidrug efflux transporter AcrB transmembrane domain"/>
    <property type="match status" value="2"/>
</dbReference>
<feature type="compositionally biased region" description="Basic and acidic residues" evidence="7">
    <location>
        <begin position="878"/>
        <end position="897"/>
    </location>
</feature>
<accession>A0A0G4G6B9</accession>
<feature type="region of interest" description="Disordered" evidence="7">
    <location>
        <begin position="624"/>
        <end position="682"/>
    </location>
</feature>
<dbReference type="VEuPathDB" id="CryptoDB:Cvel_4232"/>
<dbReference type="Pfam" id="PF02460">
    <property type="entry name" value="Patched"/>
    <property type="match status" value="1"/>
</dbReference>
<evidence type="ECO:0000256" key="6">
    <source>
        <dbReference type="ARBA" id="ARBA00023180"/>
    </source>
</evidence>
<dbReference type="AlphaFoldDB" id="A0A0G4G6B9"/>
<feature type="region of interest" description="Disordered" evidence="7">
    <location>
        <begin position="876"/>
        <end position="897"/>
    </location>
</feature>
<feature type="transmembrane region" description="Helical" evidence="8">
    <location>
        <begin position="426"/>
        <end position="449"/>
    </location>
</feature>
<evidence type="ECO:0000256" key="1">
    <source>
        <dbReference type="ARBA" id="ARBA00004141"/>
    </source>
</evidence>
<feature type="compositionally biased region" description="Basic and acidic residues" evidence="7">
    <location>
        <begin position="509"/>
        <end position="538"/>
    </location>
</feature>
<feature type="domain" description="SSD" evidence="9">
    <location>
        <begin position="308"/>
        <end position="478"/>
    </location>
</feature>
<sequence>MSAAEQDGCKEEGKCHGGVRQSVSRALSSAFEGLAKVAYDYPLPLIVWSFVISAGLAPGLLFAGRPYRWEDSYGSTSGRAREDLRSHRRVFHEYGSWFNVIVSSRGGANLLDTKVMRDLHELDTRIRSTRIRLPSSDESFRYSDVCHLRGDGVCDFMSVPRLFPSTAQFGPGRLDFPRVVYDSHGAVREVPDLSLFLSGVETREGKLVGASQMLWQYSLQAGEGMRETGKWAETEKDTPNRFFKVPTGPTEPRNATRAEVMAWMKTMEAELEREEFAGNKFFSLTVYSSRSVDDSLRAAESSLFSFRDLMLFGVVVILIALYASVVNFSKKTEEWRLLSALVGCLTPVLAFIGSSGLLYLCGLPHESPNLAVPFLVLGVGVDDVFVILSGVTRTWGDERTARRIQEGRDVGRPKERLAVAMRDSGISITLTTSTNLIGLLFGLMSNVFAIRNFCVFMILGLFFGYVMCLTFFLPFLAMDLKREANRERGYIRLLCRIGRMITHPLESQSARDLRKESGGAKEEEKEKGQKGDNRRGRMETAASLGTPAEQLGKNLEGGDAEESPLADSPRDSKAEERPQLPPPSSTLLDAEHLLFLHLVIEQICNPTRWRGWLVASPGSAVASADLQREQKEDSGKAGRLQMQTAQESQSGASPFPPTAEAREPAEEPEGRETKDDGAIEKPERQEDLCPLIRITTTAEETDAPAVTAKTDHQHHWQHHAGDGGTLFVRAEDAREQIFLGGGSVPKAIIRFVQNWWARLLLHPVVAALVALSWLAFLGLSVVSLASSSPLLGGGLKYGLHPVELTNRDAPLRGFFRQLEFLKDSGYRGVVFFDEGTEWWKESVQERLVEMVEDLEKQDFYRLGRAPLYEFLQETGRAGGRERPEEGRESGGAVGEEKERFEQSLAEWIGRHRYFKWDFAWEDPINKRGLRSWRFQMVERYCVTTDCYRARMVGTREFFDGFRDDFTARYFNEIFLVAELDLTILRSTLLSMGGVIGAATVMSSLLLKGLWAVVFVVVCVVAIDVSLFVVMVWWGLPLSILSAIILVLCAGFTVDYVVHVCHAFSAASSESRAGRVVEALVAMGPAVFHGALTVVVAGAPALFSKSAVFFLFFQMISAAIVIALTHGIVVLPVLLSLVGPRHGEKGAGRRRTEAARKLVESLREDGRQIVSTEGGDIQERGGVGQTLSLACREAPKCD</sequence>
<feature type="transmembrane region" description="Helical" evidence="8">
    <location>
        <begin position="340"/>
        <end position="360"/>
    </location>
</feature>
<evidence type="ECO:0000259" key="9">
    <source>
        <dbReference type="PROSITE" id="PS50156"/>
    </source>
</evidence>
<dbReference type="InterPro" id="IPR051697">
    <property type="entry name" value="Patched_domain-protein"/>
</dbReference>
<dbReference type="PANTHER" id="PTHR10796">
    <property type="entry name" value="PATCHED-RELATED"/>
    <property type="match status" value="1"/>
</dbReference>
<keyword evidence="6" id="KW-0325">Glycoprotein</keyword>
<comment type="subcellular location">
    <subcellularLocation>
        <location evidence="1">Membrane</location>
        <topology evidence="1">Multi-pass membrane protein</topology>
    </subcellularLocation>
</comment>
<proteinExistence type="inferred from homology"/>
<evidence type="ECO:0000256" key="5">
    <source>
        <dbReference type="ARBA" id="ARBA00023136"/>
    </source>
</evidence>
<gene>
    <name evidence="10" type="ORF">Cvel_4232</name>
</gene>
<feature type="compositionally biased region" description="Basic and acidic residues" evidence="7">
    <location>
        <begin position="626"/>
        <end position="636"/>
    </location>
</feature>
<organism evidence="10">
    <name type="scientific">Chromera velia CCMP2878</name>
    <dbReference type="NCBI Taxonomy" id="1169474"/>
    <lineage>
        <taxon>Eukaryota</taxon>
        <taxon>Sar</taxon>
        <taxon>Alveolata</taxon>
        <taxon>Colpodellida</taxon>
        <taxon>Chromeraceae</taxon>
        <taxon>Chromera</taxon>
    </lineage>
</organism>
<feature type="region of interest" description="Disordered" evidence="7">
    <location>
        <begin position="508"/>
        <end position="585"/>
    </location>
</feature>
<feature type="transmembrane region" description="Helical" evidence="8">
    <location>
        <begin position="455"/>
        <end position="478"/>
    </location>
</feature>
<reference evidence="10" key="1">
    <citation type="submission" date="2014-11" db="EMBL/GenBank/DDBJ databases">
        <authorList>
            <person name="Otto D Thomas"/>
            <person name="Naeem Raeece"/>
        </authorList>
    </citation>
    <scope>NUCLEOTIDE SEQUENCE</scope>
</reference>
<feature type="compositionally biased region" description="Basic and acidic residues" evidence="7">
    <location>
        <begin position="568"/>
        <end position="578"/>
    </location>
</feature>
<feature type="transmembrane region" description="Helical" evidence="8">
    <location>
        <begin position="309"/>
        <end position="328"/>
    </location>
</feature>
<feature type="transmembrane region" description="Helical" evidence="8">
    <location>
        <begin position="988"/>
        <end position="1006"/>
    </location>
</feature>
<dbReference type="GO" id="GO:0016020">
    <property type="term" value="C:membrane"/>
    <property type="evidence" value="ECO:0007669"/>
    <property type="project" value="UniProtKB-SubCell"/>
</dbReference>
<feature type="transmembrane region" description="Helical" evidence="8">
    <location>
        <begin position="1039"/>
        <end position="1057"/>
    </location>
</feature>
<dbReference type="InterPro" id="IPR000731">
    <property type="entry name" value="SSD"/>
</dbReference>
<feature type="compositionally biased region" description="Polar residues" evidence="7">
    <location>
        <begin position="641"/>
        <end position="652"/>
    </location>
</feature>
<evidence type="ECO:0000256" key="4">
    <source>
        <dbReference type="ARBA" id="ARBA00022989"/>
    </source>
</evidence>
<evidence type="ECO:0000256" key="2">
    <source>
        <dbReference type="ARBA" id="ARBA00005585"/>
    </source>
</evidence>
<dbReference type="PROSITE" id="PS50156">
    <property type="entry name" value="SSD"/>
    <property type="match status" value="1"/>
</dbReference>
<evidence type="ECO:0000256" key="8">
    <source>
        <dbReference type="SAM" id="Phobius"/>
    </source>
</evidence>
<keyword evidence="3 8" id="KW-0812">Transmembrane</keyword>
<evidence type="ECO:0000256" key="3">
    <source>
        <dbReference type="ARBA" id="ARBA00022692"/>
    </source>
</evidence>
<feature type="transmembrane region" description="Helical" evidence="8">
    <location>
        <begin position="1108"/>
        <end position="1134"/>
    </location>
</feature>
<protein>
    <recommendedName>
        <fullName evidence="9">SSD domain-containing protein</fullName>
    </recommendedName>
</protein>
<evidence type="ECO:0000313" key="10">
    <source>
        <dbReference type="EMBL" id="CEM24076.1"/>
    </source>
</evidence>
<dbReference type="InterPro" id="IPR003392">
    <property type="entry name" value="PTHD_SSD"/>
</dbReference>
<evidence type="ECO:0000256" key="7">
    <source>
        <dbReference type="SAM" id="MobiDB-lite"/>
    </source>
</evidence>
<keyword evidence="5 8" id="KW-0472">Membrane</keyword>
<comment type="similarity">
    <text evidence="2">Belongs to the patched family.</text>
</comment>
<keyword evidence="4 8" id="KW-1133">Transmembrane helix</keyword>
<feature type="transmembrane region" description="Helical" evidence="8">
    <location>
        <begin position="759"/>
        <end position="782"/>
    </location>
</feature>
<dbReference type="SUPFAM" id="SSF82866">
    <property type="entry name" value="Multidrug efflux transporter AcrB transmembrane domain"/>
    <property type="match status" value="2"/>
</dbReference>
<feature type="transmembrane region" description="Helical" evidence="8">
    <location>
        <begin position="1013"/>
        <end position="1033"/>
    </location>
</feature>
<dbReference type="PhylomeDB" id="A0A0G4G6B9"/>
<dbReference type="EMBL" id="CDMZ01000926">
    <property type="protein sequence ID" value="CEM24076.1"/>
    <property type="molecule type" value="Genomic_DNA"/>
</dbReference>
<feature type="compositionally biased region" description="Basic and acidic residues" evidence="7">
    <location>
        <begin position="660"/>
        <end position="682"/>
    </location>
</feature>
<feature type="transmembrane region" description="Helical" evidence="8">
    <location>
        <begin position="372"/>
        <end position="395"/>
    </location>
</feature>
<feature type="transmembrane region" description="Helical" evidence="8">
    <location>
        <begin position="1078"/>
        <end position="1102"/>
    </location>
</feature>